<keyword evidence="1" id="KW-1133">Transmembrane helix</keyword>
<comment type="caution">
    <text evidence="2">The sequence shown here is derived from an EMBL/GenBank/DDBJ whole genome shotgun (WGS) entry which is preliminary data.</text>
</comment>
<sequence length="78" mass="9166">MEKPWFKRKGILYIPSSTVGWLLLILLIAYWIYTFIGVDIRTHSVRDTLINFAFNALFGAFVYSIIAYYSTRKSKIPR</sequence>
<dbReference type="AlphaFoldDB" id="A0A4U1C5Z4"/>
<evidence type="ECO:0000256" key="1">
    <source>
        <dbReference type="SAM" id="Phobius"/>
    </source>
</evidence>
<keyword evidence="1" id="KW-0812">Transmembrane</keyword>
<dbReference type="OrthoDB" id="9255743at2"/>
<feature type="transmembrane region" description="Helical" evidence="1">
    <location>
        <begin position="48"/>
        <end position="69"/>
    </location>
</feature>
<dbReference type="EMBL" id="SWBP01000001">
    <property type="protein sequence ID" value="TKC00819.1"/>
    <property type="molecule type" value="Genomic_DNA"/>
</dbReference>
<organism evidence="2 3">
    <name type="scientific">Pedobacter cryophilus</name>
    <dbReference type="NCBI Taxonomy" id="2571271"/>
    <lineage>
        <taxon>Bacteria</taxon>
        <taxon>Pseudomonadati</taxon>
        <taxon>Bacteroidota</taxon>
        <taxon>Sphingobacteriia</taxon>
        <taxon>Sphingobacteriales</taxon>
        <taxon>Sphingobacteriaceae</taxon>
        <taxon>Pedobacter</taxon>
    </lineage>
</organism>
<protein>
    <submittedName>
        <fullName evidence="2">Uncharacterized protein</fullName>
    </submittedName>
</protein>
<keyword evidence="1" id="KW-0472">Membrane</keyword>
<dbReference type="RefSeq" id="WP_136825025.1">
    <property type="nucleotide sequence ID" value="NZ_SWBP01000001.1"/>
</dbReference>
<feature type="transmembrane region" description="Helical" evidence="1">
    <location>
        <begin position="12"/>
        <end position="36"/>
    </location>
</feature>
<name>A0A4U1C5Z4_9SPHI</name>
<reference evidence="2 3" key="1">
    <citation type="submission" date="2019-04" db="EMBL/GenBank/DDBJ databases">
        <title>Pedobacter sp. AR-3-17 sp. nov., isolated from Arctic soil.</title>
        <authorList>
            <person name="Dahal R.H."/>
            <person name="Kim D.-U."/>
        </authorList>
    </citation>
    <scope>NUCLEOTIDE SEQUENCE [LARGE SCALE GENOMIC DNA]</scope>
    <source>
        <strain evidence="2 3">AR-3-17</strain>
    </source>
</reference>
<keyword evidence="3" id="KW-1185">Reference proteome</keyword>
<evidence type="ECO:0000313" key="3">
    <source>
        <dbReference type="Proteomes" id="UP000308181"/>
    </source>
</evidence>
<accession>A0A4U1C5Z4</accession>
<evidence type="ECO:0000313" key="2">
    <source>
        <dbReference type="EMBL" id="TKC00819.1"/>
    </source>
</evidence>
<dbReference type="Proteomes" id="UP000308181">
    <property type="component" value="Unassembled WGS sequence"/>
</dbReference>
<proteinExistence type="predicted"/>
<gene>
    <name evidence="2" type="ORF">FA046_03855</name>
</gene>